<feature type="compositionally biased region" description="Polar residues" evidence="1">
    <location>
        <begin position="167"/>
        <end position="176"/>
    </location>
</feature>
<proteinExistence type="predicted"/>
<protein>
    <submittedName>
        <fullName evidence="2">Uncharacterized protein</fullName>
    </submittedName>
</protein>
<name>A0A286RGD3_9BACT</name>
<accession>A0A286RGD3</accession>
<feature type="region of interest" description="Disordered" evidence="1">
    <location>
        <begin position="45"/>
        <end position="91"/>
    </location>
</feature>
<dbReference type="EMBL" id="CP018477">
    <property type="protein sequence ID" value="ASV75015.1"/>
    <property type="molecule type" value="Genomic_DNA"/>
</dbReference>
<keyword evidence="3" id="KW-1185">Reference proteome</keyword>
<evidence type="ECO:0000256" key="1">
    <source>
        <dbReference type="SAM" id="MobiDB-lite"/>
    </source>
</evidence>
<dbReference type="AlphaFoldDB" id="A0A286RGD3"/>
<dbReference type="Proteomes" id="UP000215086">
    <property type="component" value="Chromosome"/>
</dbReference>
<feature type="compositionally biased region" description="Polar residues" evidence="1">
    <location>
        <begin position="137"/>
        <end position="150"/>
    </location>
</feature>
<feature type="region of interest" description="Disordered" evidence="1">
    <location>
        <begin position="135"/>
        <end position="176"/>
    </location>
</feature>
<reference evidence="2 3" key="1">
    <citation type="journal article" name="Front. Microbiol.">
        <title>Sugar Metabolism of the First Thermophilic Planctomycete Thermogutta terrifontis: Comparative Genomic and Transcriptomic Approaches.</title>
        <authorList>
            <person name="Elcheninov A.G."/>
            <person name="Menzel P."/>
            <person name="Gudbergsdottir S.R."/>
            <person name="Slesarev A.I."/>
            <person name="Kadnikov V.V."/>
            <person name="Krogh A."/>
            <person name="Bonch-Osmolovskaya E.A."/>
            <person name="Peng X."/>
            <person name="Kublanov I.V."/>
        </authorList>
    </citation>
    <scope>NUCLEOTIDE SEQUENCE [LARGE SCALE GENOMIC DNA]</scope>
    <source>
        <strain evidence="2 3">R1</strain>
    </source>
</reference>
<sequence>MEELEAEGILTPQSKAQLVEDLCRTPPDLWPAVVDFFRASVELRRKRGSSTASPVEGLPANSSLTPPGHSALPSLAEQAQGSDSRPAFPDVQSAALHGNDRVNGRAEDHASAIRPATLTQQPGQPATVLTRAELSDSLDQVSPGTPTSLQPVGEATVSDVSIRGASPITTATTPSNGSWQEYLRQAVKSLNETSRRDDADEIRLRLLELALANRENALQPIPGMSPALQEFWSETLFALGLLQDSHLNPDPKLRLAEARRHLQNGIRRLGEECPLEVTGLAFVTAVQSWGVYEAFDKYEFVPGQKVLLYAEVENLSAESTPKGFRTAWRSSYQILDGTGKEVARYEYAPNEEYCRRPRRDFFIGCELSFPRDAAAGRYVLRLTVVDLITNRVGQGTIEFTLRTQAAK</sequence>
<gene>
    <name evidence="2" type="ORF">THTE_2413</name>
</gene>
<evidence type="ECO:0000313" key="3">
    <source>
        <dbReference type="Proteomes" id="UP000215086"/>
    </source>
</evidence>
<organism evidence="2 3">
    <name type="scientific">Thermogutta terrifontis</name>
    <dbReference type="NCBI Taxonomy" id="1331910"/>
    <lineage>
        <taxon>Bacteria</taxon>
        <taxon>Pseudomonadati</taxon>
        <taxon>Planctomycetota</taxon>
        <taxon>Planctomycetia</taxon>
        <taxon>Pirellulales</taxon>
        <taxon>Thermoguttaceae</taxon>
        <taxon>Thermogutta</taxon>
    </lineage>
</organism>
<dbReference type="KEGG" id="ttf:THTE_2413"/>
<evidence type="ECO:0000313" key="2">
    <source>
        <dbReference type="EMBL" id="ASV75015.1"/>
    </source>
</evidence>